<feature type="region of interest" description="Disordered" evidence="1">
    <location>
        <begin position="26"/>
        <end position="50"/>
    </location>
</feature>
<organism evidence="2 3">
    <name type="scientific">Aulographum hederae CBS 113979</name>
    <dbReference type="NCBI Taxonomy" id="1176131"/>
    <lineage>
        <taxon>Eukaryota</taxon>
        <taxon>Fungi</taxon>
        <taxon>Dikarya</taxon>
        <taxon>Ascomycota</taxon>
        <taxon>Pezizomycotina</taxon>
        <taxon>Dothideomycetes</taxon>
        <taxon>Pleosporomycetidae</taxon>
        <taxon>Aulographales</taxon>
        <taxon>Aulographaceae</taxon>
    </lineage>
</organism>
<gene>
    <name evidence="2" type="ORF">K402DRAFT_398112</name>
</gene>
<dbReference type="AlphaFoldDB" id="A0A6G1GM71"/>
<name>A0A6G1GM71_9PEZI</name>
<evidence type="ECO:0000256" key="1">
    <source>
        <dbReference type="SAM" id="MobiDB-lite"/>
    </source>
</evidence>
<accession>A0A6G1GM71</accession>
<dbReference type="Proteomes" id="UP000800041">
    <property type="component" value="Unassembled WGS sequence"/>
</dbReference>
<reference evidence="2" key="1">
    <citation type="journal article" date="2020" name="Stud. Mycol.">
        <title>101 Dothideomycetes genomes: a test case for predicting lifestyles and emergence of pathogens.</title>
        <authorList>
            <person name="Haridas S."/>
            <person name="Albert R."/>
            <person name="Binder M."/>
            <person name="Bloem J."/>
            <person name="Labutti K."/>
            <person name="Salamov A."/>
            <person name="Andreopoulos B."/>
            <person name="Baker S."/>
            <person name="Barry K."/>
            <person name="Bills G."/>
            <person name="Bluhm B."/>
            <person name="Cannon C."/>
            <person name="Castanera R."/>
            <person name="Culley D."/>
            <person name="Daum C."/>
            <person name="Ezra D."/>
            <person name="Gonzalez J."/>
            <person name="Henrissat B."/>
            <person name="Kuo A."/>
            <person name="Liang C."/>
            <person name="Lipzen A."/>
            <person name="Lutzoni F."/>
            <person name="Magnuson J."/>
            <person name="Mondo S."/>
            <person name="Nolan M."/>
            <person name="Ohm R."/>
            <person name="Pangilinan J."/>
            <person name="Park H.-J."/>
            <person name="Ramirez L."/>
            <person name="Alfaro M."/>
            <person name="Sun H."/>
            <person name="Tritt A."/>
            <person name="Yoshinaga Y."/>
            <person name="Zwiers L.-H."/>
            <person name="Turgeon B."/>
            <person name="Goodwin S."/>
            <person name="Spatafora J."/>
            <person name="Crous P."/>
            <person name="Grigoriev I."/>
        </authorList>
    </citation>
    <scope>NUCLEOTIDE SEQUENCE</scope>
    <source>
        <strain evidence="2">CBS 113979</strain>
    </source>
</reference>
<dbReference type="EMBL" id="ML977192">
    <property type="protein sequence ID" value="KAF1981859.1"/>
    <property type="molecule type" value="Genomic_DNA"/>
</dbReference>
<keyword evidence="3" id="KW-1185">Reference proteome</keyword>
<evidence type="ECO:0000313" key="3">
    <source>
        <dbReference type="Proteomes" id="UP000800041"/>
    </source>
</evidence>
<protein>
    <submittedName>
        <fullName evidence="2">Uncharacterized protein</fullName>
    </submittedName>
</protein>
<proteinExistence type="predicted"/>
<sequence length="99" mass="11254">MHTALDREKQIQSNVCSNHFNSHLEDAKTVEKTQAPSPHLASPALQSKLPKYSRHPSTLKIFHPDFRREPSRRKFSQALLPNPVILKPQLRTLGPISNP</sequence>
<evidence type="ECO:0000313" key="2">
    <source>
        <dbReference type="EMBL" id="KAF1981859.1"/>
    </source>
</evidence>